<dbReference type="GO" id="GO:0008270">
    <property type="term" value="F:zinc ion binding"/>
    <property type="evidence" value="ECO:0007669"/>
    <property type="project" value="UniProtKB-KW"/>
</dbReference>
<dbReference type="SMART" id="SM00109">
    <property type="entry name" value="C1"/>
    <property type="match status" value="6"/>
</dbReference>
<evidence type="ECO:0000313" key="7">
    <source>
        <dbReference type="EMBL" id="GKV33431.1"/>
    </source>
</evidence>
<dbReference type="AlphaFoldDB" id="A0AAV5L947"/>
<feature type="domain" description="Zinc finger PHD-type" evidence="6">
    <location>
        <begin position="513"/>
        <end position="576"/>
    </location>
</feature>
<keyword evidence="3" id="KW-0863">Zinc-finger</keyword>
<dbReference type="InterPro" id="IPR002219">
    <property type="entry name" value="PKC_DAG/PE"/>
</dbReference>
<reference evidence="7 8" key="1">
    <citation type="journal article" date="2021" name="Commun. Biol.">
        <title>The genome of Shorea leprosula (Dipterocarpaceae) highlights the ecological relevance of drought in aseasonal tropical rainforests.</title>
        <authorList>
            <person name="Ng K.K.S."/>
            <person name="Kobayashi M.J."/>
            <person name="Fawcett J.A."/>
            <person name="Hatakeyama M."/>
            <person name="Paape T."/>
            <person name="Ng C.H."/>
            <person name="Ang C.C."/>
            <person name="Tnah L.H."/>
            <person name="Lee C.T."/>
            <person name="Nishiyama T."/>
            <person name="Sese J."/>
            <person name="O'Brien M.J."/>
            <person name="Copetti D."/>
            <person name="Mohd Noor M.I."/>
            <person name="Ong R.C."/>
            <person name="Putra M."/>
            <person name="Sireger I.Z."/>
            <person name="Indrioko S."/>
            <person name="Kosugi Y."/>
            <person name="Izuno A."/>
            <person name="Isagi Y."/>
            <person name="Lee S.L."/>
            <person name="Shimizu K.K."/>
        </authorList>
    </citation>
    <scope>NUCLEOTIDE SEQUENCE [LARGE SCALE GENOMIC DNA]</scope>
    <source>
        <strain evidence="7">214</strain>
    </source>
</reference>
<dbReference type="Pfam" id="PF03107">
    <property type="entry name" value="C1_2"/>
    <property type="match status" value="9"/>
</dbReference>
<dbReference type="InterPro" id="IPR001965">
    <property type="entry name" value="Znf_PHD"/>
</dbReference>
<evidence type="ECO:0000256" key="3">
    <source>
        <dbReference type="ARBA" id="ARBA00022771"/>
    </source>
</evidence>
<dbReference type="InterPro" id="IPR004146">
    <property type="entry name" value="DC1"/>
</dbReference>
<feature type="domain" description="Phorbol-ester/DAG-type" evidence="5">
    <location>
        <begin position="127"/>
        <end position="184"/>
    </location>
</feature>
<feature type="domain" description="Phorbol-ester/DAG-type" evidence="5">
    <location>
        <begin position="261"/>
        <end position="315"/>
    </location>
</feature>
<dbReference type="PANTHER" id="PTHR32410">
    <property type="entry name" value="CYSTEINE/HISTIDINE-RICH C1 DOMAIN FAMILY PROTEIN"/>
    <property type="match status" value="1"/>
</dbReference>
<evidence type="ECO:0008006" key="9">
    <source>
        <dbReference type="Google" id="ProtNLM"/>
    </source>
</evidence>
<dbReference type="SUPFAM" id="SSF57889">
    <property type="entry name" value="Cysteine-rich domain"/>
    <property type="match status" value="10"/>
</dbReference>
<dbReference type="EMBL" id="BPVZ01000100">
    <property type="protein sequence ID" value="GKV33431.1"/>
    <property type="molecule type" value="Genomic_DNA"/>
</dbReference>
<proteinExistence type="predicted"/>
<evidence type="ECO:0000256" key="1">
    <source>
        <dbReference type="ARBA" id="ARBA00022723"/>
    </source>
</evidence>
<dbReference type="Proteomes" id="UP001054252">
    <property type="component" value="Unassembled WGS sequence"/>
</dbReference>
<dbReference type="InterPro" id="IPR046349">
    <property type="entry name" value="C1-like_sf"/>
</dbReference>
<feature type="domain" description="Zinc finger PHD-type" evidence="6">
    <location>
        <begin position="84"/>
        <end position="156"/>
    </location>
</feature>
<evidence type="ECO:0000256" key="2">
    <source>
        <dbReference type="ARBA" id="ARBA00022737"/>
    </source>
</evidence>
<dbReference type="PANTHER" id="PTHR32410:SF216">
    <property type="entry name" value="PHORBOL-ESTER_DAG-TYPE DOMAIN-CONTAINING PROTEIN"/>
    <property type="match status" value="1"/>
</dbReference>
<feature type="domain" description="Zinc finger PHD-type" evidence="6">
    <location>
        <begin position="209"/>
        <end position="302"/>
    </location>
</feature>
<evidence type="ECO:0000256" key="4">
    <source>
        <dbReference type="ARBA" id="ARBA00022833"/>
    </source>
</evidence>
<feature type="domain" description="Phorbol-ester/DAG-type" evidence="5">
    <location>
        <begin position="384"/>
        <end position="434"/>
    </location>
</feature>
<keyword evidence="8" id="KW-1185">Reference proteome</keyword>
<keyword evidence="1" id="KW-0479">Metal-binding</keyword>
<sequence length="934" mass="107779">MEPKNFIHKHPLHFFEEWSNVHGKTRGVNCSSGCGQPISTQFYACVDCKFFLHKSCSELPLNITHPFHDNHPLTLLAKAPYSALCDFCDGSVDGFVYHCSSCTFDLHIKCALLPEFLNGDFPKVDHHIHVEHPLFFIKNLSHEVKLASSRYCSVCLEQLSNASFYTCVVCELFLHKSCSETELPLNINHPFHEKHTLTLNFLRRDSEVPCQFCHNDHCGKGLFYHCSSCRFKLHINCAFLPQFLTRNFPKRDHHLSDVDDHPLLFIQKDLISKSNKVELCSNCFVCAESLSDSSFYYCPECEFFLHKSCTFKMIPLKINHPLHDEHAIRLTERSFGNVACNFCLNDIKGSRYICSSCGFQLDPKCALLITKDLAKHNHFAHVEHPLVFVQMLRKEVKTSACCSVCSNPLLGTSFYCCLDCRFFFHKKCEAELWPKIEHVAHPQHPLILEFPAQNRASRHFCHFCHDTNINKIGYICRSCDFYIHHECTLPRFFPESKIHDHQLSPFMRKNPFICDACGGAGDDARYFCLKCSIMIHPDCIFLPKLIKFKLHNHHILGHNYRFPQKVGEKWTCQFCFKKVLAEYGSYKCLHSDCDYVLHGSCVKENKGRLYIEVESRNEESDEASSSSSSCAMALGDKTRHFSHKHELVLDKLDNEENGDKKCCDGCALPILLAGYSCPRAECNFSLHKACAQIGEHKPHWASQHPLRLRMEPLSRCQLCNYNCSGFFFGWGGVSWMWICLRCSEIPFITTHEAHAQHSLFCDQGHKGQCSGCGKEMGDYGGYRCTLAEEEENCKSFALDYRCLTRPLTAQHRFHHHPLKLTYEDPYKDDDGDPFQHMCEICEDRRDPKLWFYRCDECDFDAHPDCVLGEYPFVKHGSITYHLSCHSHRFGPLMYFQSEKYPYPKCKRCGLPCKDQLALKCPRSECNFALHFKDC</sequence>
<protein>
    <recommendedName>
        <fullName evidence="9">Phorbol-ester/DAG-type domain-containing protein</fullName>
    </recommendedName>
</protein>
<keyword evidence="4" id="KW-0862">Zinc</keyword>
<accession>A0AAV5L947</accession>
<feature type="domain" description="Zinc finger PHD-type" evidence="6">
    <location>
        <begin position="837"/>
        <end position="888"/>
    </location>
</feature>
<evidence type="ECO:0000259" key="5">
    <source>
        <dbReference type="SMART" id="SM00109"/>
    </source>
</evidence>
<feature type="domain" description="Phorbol-ester/DAG-type" evidence="5">
    <location>
        <begin position="326"/>
        <end position="371"/>
    </location>
</feature>
<comment type="caution">
    <text evidence="7">The sequence shown here is derived from an EMBL/GenBank/DDBJ whole genome shotgun (WGS) entry which is preliminary data.</text>
</comment>
<name>A0AAV5L947_9ROSI</name>
<evidence type="ECO:0000313" key="8">
    <source>
        <dbReference type="Proteomes" id="UP001054252"/>
    </source>
</evidence>
<dbReference type="SMART" id="SM00249">
    <property type="entry name" value="PHD"/>
    <property type="match status" value="4"/>
</dbReference>
<dbReference type="InterPro" id="IPR053192">
    <property type="entry name" value="Vacuole_Formation_Reg"/>
</dbReference>
<keyword evidence="2" id="KW-0677">Repeat</keyword>
<organism evidence="7 8">
    <name type="scientific">Rubroshorea leprosula</name>
    <dbReference type="NCBI Taxonomy" id="152421"/>
    <lineage>
        <taxon>Eukaryota</taxon>
        <taxon>Viridiplantae</taxon>
        <taxon>Streptophyta</taxon>
        <taxon>Embryophyta</taxon>
        <taxon>Tracheophyta</taxon>
        <taxon>Spermatophyta</taxon>
        <taxon>Magnoliopsida</taxon>
        <taxon>eudicotyledons</taxon>
        <taxon>Gunneridae</taxon>
        <taxon>Pentapetalae</taxon>
        <taxon>rosids</taxon>
        <taxon>malvids</taxon>
        <taxon>Malvales</taxon>
        <taxon>Dipterocarpaceae</taxon>
        <taxon>Rubroshorea</taxon>
    </lineage>
</organism>
<evidence type="ECO:0000259" key="6">
    <source>
        <dbReference type="SMART" id="SM00249"/>
    </source>
</evidence>
<feature type="domain" description="Phorbol-ester/DAG-type" evidence="5">
    <location>
        <begin position="499"/>
        <end position="545"/>
    </location>
</feature>
<feature type="domain" description="Phorbol-ester/DAG-type" evidence="5">
    <location>
        <begin position="13"/>
        <end position="65"/>
    </location>
</feature>
<gene>
    <name evidence="7" type="ORF">SLEP1_g41948</name>
</gene>